<feature type="compositionally biased region" description="Polar residues" evidence="6">
    <location>
        <begin position="452"/>
        <end position="463"/>
    </location>
</feature>
<feature type="region of interest" description="Disordered" evidence="6">
    <location>
        <begin position="410"/>
        <end position="463"/>
    </location>
</feature>
<evidence type="ECO:0000313" key="8">
    <source>
        <dbReference type="EMBL" id="ATF63778.1"/>
    </source>
</evidence>
<evidence type="ECO:0000256" key="7">
    <source>
        <dbReference type="SAM" id="Phobius"/>
    </source>
</evidence>
<dbReference type="NCBIfam" id="TIGR00765">
    <property type="entry name" value="yihY_not_rbn"/>
    <property type="match status" value="1"/>
</dbReference>
<organism evidence="8 9">
    <name type="scientific">Rothia mucilaginosa</name>
    <dbReference type="NCBI Taxonomy" id="43675"/>
    <lineage>
        <taxon>Bacteria</taxon>
        <taxon>Bacillati</taxon>
        <taxon>Actinomycetota</taxon>
        <taxon>Actinomycetes</taxon>
        <taxon>Micrococcales</taxon>
        <taxon>Micrococcaceae</taxon>
        <taxon>Rothia</taxon>
    </lineage>
</organism>
<evidence type="ECO:0000313" key="9">
    <source>
        <dbReference type="Proteomes" id="UP000218628"/>
    </source>
</evidence>
<evidence type="ECO:0000256" key="6">
    <source>
        <dbReference type="SAM" id="MobiDB-lite"/>
    </source>
</evidence>
<dbReference type="Proteomes" id="UP000218628">
    <property type="component" value="Chromosome"/>
</dbReference>
<dbReference type="RefSeq" id="WP_096741107.1">
    <property type="nucleotide sequence ID" value="NZ_CP023510.1"/>
</dbReference>
<dbReference type="AlphaFoldDB" id="A0A291DH58"/>
<feature type="transmembrane region" description="Helical" evidence="7">
    <location>
        <begin position="179"/>
        <end position="202"/>
    </location>
</feature>
<dbReference type="PANTHER" id="PTHR30213">
    <property type="entry name" value="INNER MEMBRANE PROTEIN YHJD"/>
    <property type="match status" value="1"/>
</dbReference>
<feature type="region of interest" description="Disordered" evidence="6">
    <location>
        <begin position="1"/>
        <end position="24"/>
    </location>
</feature>
<keyword evidence="3 7" id="KW-0812">Transmembrane</keyword>
<feature type="compositionally biased region" description="Polar residues" evidence="6">
    <location>
        <begin position="1"/>
        <end position="16"/>
    </location>
</feature>
<reference evidence="9" key="1">
    <citation type="submission" date="2017-09" db="EMBL/GenBank/DDBJ databases">
        <title>FDA dAtabase for Regulatory Grade micrObial Sequences (FDA-ARGOS): Supporting development and validation of Infectious Disease Dx tests.</title>
        <authorList>
            <person name="Minogue T."/>
            <person name="Wolcott M."/>
            <person name="Wasieloski L."/>
            <person name="Aguilar W."/>
            <person name="Moore D."/>
            <person name="Tallon L."/>
            <person name="Sadzewicz L."/>
            <person name="Ott S."/>
            <person name="Zhao X."/>
            <person name="Nagaraj S."/>
            <person name="Vavikolanu K."/>
            <person name="Aluvathingal J."/>
            <person name="Nadendla S."/>
            <person name="Sichtig H."/>
        </authorList>
    </citation>
    <scope>NUCLEOTIDE SEQUENCE [LARGE SCALE GENOMIC DNA]</scope>
    <source>
        <strain evidence="9">FDAARGOS_369</strain>
    </source>
</reference>
<comment type="subcellular location">
    <subcellularLocation>
        <location evidence="1">Cell membrane</location>
        <topology evidence="1">Multi-pass membrane protein</topology>
    </subcellularLocation>
</comment>
<evidence type="ECO:0000256" key="2">
    <source>
        <dbReference type="ARBA" id="ARBA00022475"/>
    </source>
</evidence>
<feature type="transmembrane region" description="Helical" evidence="7">
    <location>
        <begin position="257"/>
        <end position="279"/>
    </location>
</feature>
<protein>
    <submittedName>
        <fullName evidence="8">Transposase</fullName>
    </submittedName>
</protein>
<keyword evidence="2" id="KW-1003">Cell membrane</keyword>
<dbReference type="Pfam" id="PF03631">
    <property type="entry name" value="Virul_fac_BrkB"/>
    <property type="match status" value="1"/>
</dbReference>
<feature type="transmembrane region" description="Helical" evidence="7">
    <location>
        <begin position="291"/>
        <end position="313"/>
    </location>
</feature>
<evidence type="ECO:0000256" key="3">
    <source>
        <dbReference type="ARBA" id="ARBA00022692"/>
    </source>
</evidence>
<keyword evidence="4 7" id="KW-1133">Transmembrane helix</keyword>
<dbReference type="GO" id="GO:0005886">
    <property type="term" value="C:plasma membrane"/>
    <property type="evidence" value="ECO:0007669"/>
    <property type="project" value="UniProtKB-SubCell"/>
</dbReference>
<dbReference type="EMBL" id="CP023510">
    <property type="protein sequence ID" value="ATF63778.1"/>
    <property type="molecule type" value="Genomic_DNA"/>
</dbReference>
<dbReference type="PANTHER" id="PTHR30213:SF0">
    <property type="entry name" value="UPF0761 MEMBRANE PROTEIN YIHY"/>
    <property type="match status" value="1"/>
</dbReference>
<sequence>MAAHTGSSTDTSSTQVPAGARRGLFSRKQKPADPKYVSVKLRDFPKGSILYILRRAIYKFGANGGTDMAAALTYFTVLSIFPALLAIVSLLGVFGHGEESAAVILAFLKDNAPAQMYAILEDPIKQITGDHGAGLVLLTGILSALWSASGYTGSFGRALNTVYNVREGRPGWILKPLNVFVTTVIIILVVLMMLMMLLGVTVLDMVGRYVPETVDMELIKLIWLNGRWVLILFMAIGLITLLYAATPNVRRYKAWRLSPGAALALFGMGLGAFGFTLYANNFSKYNATYGLIGGVIVMLLFIWIMNNMLLFGAHLDAEIMLMRQIIAGDDDHGHLKVQPRSTSASRALKARQERLMSAGRELQQQAAGQGMFPKPKGPSVVARVQKAVDTNTTMIRTFIADGKERIENGKEQLQQKQAKADAAETQASEATAAKAEASAKAEPQQDALFDLSTDSSNGAAKKN</sequence>
<feature type="transmembrane region" description="Helical" evidence="7">
    <location>
        <begin position="71"/>
        <end position="94"/>
    </location>
</feature>
<gene>
    <name evidence="8" type="ORF">CO690_08840</name>
</gene>
<evidence type="ECO:0000256" key="5">
    <source>
        <dbReference type="ARBA" id="ARBA00023136"/>
    </source>
</evidence>
<proteinExistence type="predicted"/>
<name>A0A291DH58_9MICC</name>
<feature type="compositionally biased region" description="Low complexity" evidence="6">
    <location>
        <begin position="423"/>
        <end position="442"/>
    </location>
</feature>
<evidence type="ECO:0000256" key="1">
    <source>
        <dbReference type="ARBA" id="ARBA00004651"/>
    </source>
</evidence>
<keyword evidence="5 7" id="KW-0472">Membrane</keyword>
<evidence type="ECO:0000256" key="4">
    <source>
        <dbReference type="ARBA" id="ARBA00022989"/>
    </source>
</evidence>
<dbReference type="InterPro" id="IPR017039">
    <property type="entry name" value="Virul_fac_BrkB"/>
</dbReference>
<accession>A0A291DH58</accession>
<feature type="transmembrane region" description="Helical" evidence="7">
    <location>
        <begin position="222"/>
        <end position="245"/>
    </location>
</feature>